<evidence type="ECO:0000313" key="1">
    <source>
        <dbReference type="EMBL" id="KAG5586791.1"/>
    </source>
</evidence>
<accession>A0A9J5XGM7</accession>
<evidence type="ECO:0000313" key="2">
    <source>
        <dbReference type="Proteomes" id="UP000824120"/>
    </source>
</evidence>
<dbReference type="PANTHER" id="PTHR36807:SF2">
    <property type="entry name" value="PHOSPHOGLYCOLATE PHOSPHATASE"/>
    <property type="match status" value="1"/>
</dbReference>
<reference evidence="1 2" key="1">
    <citation type="submission" date="2020-09" db="EMBL/GenBank/DDBJ databases">
        <title>De no assembly of potato wild relative species, Solanum commersonii.</title>
        <authorList>
            <person name="Cho K."/>
        </authorList>
    </citation>
    <scope>NUCLEOTIDE SEQUENCE [LARGE SCALE GENOMIC DNA]</scope>
    <source>
        <strain evidence="1">LZ3.2</strain>
        <tissue evidence="1">Leaf</tissue>
    </source>
</reference>
<dbReference type="Proteomes" id="UP000824120">
    <property type="component" value="Chromosome 9"/>
</dbReference>
<name>A0A9J5XGM7_SOLCO</name>
<dbReference type="OrthoDB" id="2020436at2759"/>
<dbReference type="AlphaFoldDB" id="A0A9J5XGM7"/>
<keyword evidence="2" id="KW-1185">Reference proteome</keyword>
<sequence>MLCILFVEMAGQVAFTSSFKLLDSGQLLKQQLFMPKSSPILLNRGFFFGSCKISRFPSSNIWKVITPYLMKLERRSKMQSCKSCFCLASLVDADAIVTSEWVPTIDHMLLMTSIVLTYIAGIIPTEKNSPLDTGGKIQNGDVDPDRMSSLGSVRRNNDCISIEFAWDVVKEKLMNSLSSIKQVDLGAIEFEQNRGKQPSNLSALAQGPRLRLLWASFQLLKKEAGTVDNISANAVTFGNDDSLGIFNDVIQKLCQPLCVTWLEEELALQNGKTNTECLSSAVNNLNGYGVLTNIIKSGKEHLFAEFICVLSFGSLRCFRIKEVIRAISRMCRGRATGPDEIPVDFWKSADKAGPVLLYGAECWRSRTICPKMHVAEMRMLRWMCGHTRSDKIRKQVIRKRKPGFYNDSLFMEHGVSVLEDLVIMLADGIASMYLELISVDSSMSNEMNKLGLSLCTLSTRALQKLRNEAAMNQWLHQNMEAVVSMYEDRFDLYTFQHQLIEESSKSKVQNDNWWKKLRVMSTQPVLSQLSTILINQISIPVKRTKELRALTGWRYYYSLLLELADIAMPLVRTAISRLSEAISFFLVSLIGRSLGLIYTGIRQSLRWK</sequence>
<dbReference type="EMBL" id="JACXVP010000009">
    <property type="protein sequence ID" value="KAG5586791.1"/>
    <property type="molecule type" value="Genomic_DNA"/>
</dbReference>
<comment type="caution">
    <text evidence="1">The sequence shown here is derived from an EMBL/GenBank/DDBJ whole genome shotgun (WGS) entry which is preliminary data.</text>
</comment>
<dbReference type="InterPro" id="IPR022552">
    <property type="entry name" value="UPF_Ycf55"/>
</dbReference>
<organism evidence="1 2">
    <name type="scientific">Solanum commersonii</name>
    <name type="common">Commerson's wild potato</name>
    <name type="synonym">Commerson's nightshade</name>
    <dbReference type="NCBI Taxonomy" id="4109"/>
    <lineage>
        <taxon>Eukaryota</taxon>
        <taxon>Viridiplantae</taxon>
        <taxon>Streptophyta</taxon>
        <taxon>Embryophyta</taxon>
        <taxon>Tracheophyta</taxon>
        <taxon>Spermatophyta</taxon>
        <taxon>Magnoliopsida</taxon>
        <taxon>eudicotyledons</taxon>
        <taxon>Gunneridae</taxon>
        <taxon>Pentapetalae</taxon>
        <taxon>asterids</taxon>
        <taxon>lamiids</taxon>
        <taxon>Solanales</taxon>
        <taxon>Solanaceae</taxon>
        <taxon>Solanoideae</taxon>
        <taxon>Solaneae</taxon>
        <taxon>Solanum</taxon>
    </lineage>
</organism>
<dbReference type="PANTHER" id="PTHR36807">
    <property type="entry name" value="PHOSPHOGLYCOLATE PHOSPHATASE"/>
    <property type="match status" value="1"/>
</dbReference>
<protein>
    <submittedName>
        <fullName evidence="1">Uncharacterized protein</fullName>
    </submittedName>
</protein>
<proteinExistence type="predicted"/>
<gene>
    <name evidence="1" type="ORF">H5410_047225</name>
</gene>
<dbReference type="Pfam" id="PF12452">
    <property type="entry name" value="DUF3685"/>
    <property type="match status" value="2"/>
</dbReference>